<gene>
    <name evidence="4 7" type="primary">bamE</name>
    <name evidence="7" type="ORF">Ctma_0406</name>
</gene>
<keyword evidence="3 4" id="KW-0998">Cell outer membrane</keyword>
<dbReference type="PROSITE" id="PS51257">
    <property type="entry name" value="PROKAR_LIPOPROTEIN"/>
    <property type="match status" value="1"/>
</dbReference>
<keyword evidence="4" id="KW-0449">Lipoprotein</keyword>
<comment type="function">
    <text evidence="4">Part of the outer membrane protein assembly complex, which is involved in assembly and insertion of beta-barrel proteins into the outer membrane.</text>
</comment>
<dbReference type="EMBL" id="CP138327">
    <property type="protein sequence ID" value="WXT99702.1"/>
    <property type="molecule type" value="Genomic_DNA"/>
</dbReference>
<name>A0AAU6PFC0_9GAMM</name>
<sequence length="156" mass="17612">MNKLFSIVLLSFFLTGCGISKYVPDMPDWSLPSIPSFKPYKADVHQGSVLKRFTINQLKIGMSKQQVQDTIGQPSIIDPFHNNQWDYIHYTTLGSGEIIHYRLILTFSKEGLSNINTDNIKSLPEMTDKEKAKQKARIAQEKAPKDAVLIQEKTGG</sequence>
<feature type="region of interest" description="Disordered" evidence="5">
    <location>
        <begin position="137"/>
        <end position="156"/>
    </location>
</feature>
<dbReference type="GO" id="GO:0043165">
    <property type="term" value="P:Gram-negative-bacterium-type cell outer membrane assembly"/>
    <property type="evidence" value="ECO:0007669"/>
    <property type="project" value="UniProtKB-UniRule"/>
</dbReference>
<dbReference type="AlphaFoldDB" id="A0AAU6PFC0"/>
<keyword evidence="1 4" id="KW-0732">Signal</keyword>
<dbReference type="GO" id="GO:0051205">
    <property type="term" value="P:protein insertion into membrane"/>
    <property type="evidence" value="ECO:0007669"/>
    <property type="project" value="UniProtKB-UniRule"/>
</dbReference>
<comment type="similarity">
    <text evidence="4">Belongs to the BamE family.</text>
</comment>
<keyword evidence="4" id="KW-0564">Palmitate</keyword>
<evidence type="ECO:0000256" key="1">
    <source>
        <dbReference type="ARBA" id="ARBA00022729"/>
    </source>
</evidence>
<evidence type="ECO:0000313" key="7">
    <source>
        <dbReference type="EMBL" id="WXT99702.1"/>
    </source>
</evidence>
<protein>
    <recommendedName>
        <fullName evidence="4">Outer membrane protein assembly factor BamE</fullName>
    </recommendedName>
</protein>
<dbReference type="Gene3D" id="3.30.1450.10">
    <property type="match status" value="1"/>
</dbReference>
<comment type="subunit">
    <text evidence="4">Part of the Bam complex.</text>
</comment>
<dbReference type="InterPro" id="IPR026592">
    <property type="entry name" value="BamE"/>
</dbReference>
<evidence type="ECO:0000256" key="5">
    <source>
        <dbReference type="SAM" id="MobiDB-lite"/>
    </source>
</evidence>
<dbReference type="InterPro" id="IPR037873">
    <property type="entry name" value="BamE-like"/>
</dbReference>
<accession>A0AAU6PFC0</accession>
<evidence type="ECO:0000256" key="2">
    <source>
        <dbReference type="ARBA" id="ARBA00023136"/>
    </source>
</evidence>
<feature type="domain" description="Outer membrane protein assembly factor BamE" evidence="6">
    <location>
        <begin position="47"/>
        <end position="114"/>
    </location>
</feature>
<organism evidence="7">
    <name type="scientific">Catillopecten margaritatus gill symbiont</name>
    <dbReference type="NCBI Taxonomy" id="3083288"/>
    <lineage>
        <taxon>Bacteria</taxon>
        <taxon>Pseudomonadati</taxon>
        <taxon>Pseudomonadota</taxon>
        <taxon>Gammaproteobacteria</taxon>
        <taxon>sulfur-oxidizing symbionts</taxon>
    </lineage>
</organism>
<evidence type="ECO:0000259" key="6">
    <source>
        <dbReference type="Pfam" id="PF04355"/>
    </source>
</evidence>
<comment type="subcellular location">
    <subcellularLocation>
        <location evidence="4">Cell outer membrane</location>
        <topology evidence="4">Lipid-anchor</topology>
    </subcellularLocation>
</comment>
<keyword evidence="2 4" id="KW-0472">Membrane</keyword>
<dbReference type="Pfam" id="PF04355">
    <property type="entry name" value="BamE"/>
    <property type="match status" value="1"/>
</dbReference>
<proteinExistence type="inferred from homology"/>
<dbReference type="PANTHER" id="PTHR37482">
    <property type="entry name" value="OUTER MEMBRANE PROTEIN ASSEMBLY FACTOR BAME"/>
    <property type="match status" value="1"/>
</dbReference>
<dbReference type="InterPro" id="IPR007450">
    <property type="entry name" value="BamE_dom"/>
</dbReference>
<evidence type="ECO:0000256" key="4">
    <source>
        <dbReference type="HAMAP-Rule" id="MF_00925"/>
    </source>
</evidence>
<dbReference type="GO" id="GO:0030674">
    <property type="term" value="F:protein-macromolecule adaptor activity"/>
    <property type="evidence" value="ECO:0007669"/>
    <property type="project" value="TreeGrafter"/>
</dbReference>
<dbReference type="HAMAP" id="MF_00925">
    <property type="entry name" value="OM_assembly_BamE"/>
    <property type="match status" value="1"/>
</dbReference>
<dbReference type="GO" id="GO:1990063">
    <property type="term" value="C:Bam protein complex"/>
    <property type="evidence" value="ECO:0007669"/>
    <property type="project" value="TreeGrafter"/>
</dbReference>
<evidence type="ECO:0000256" key="3">
    <source>
        <dbReference type="ARBA" id="ARBA00023237"/>
    </source>
</evidence>
<reference evidence="7" key="1">
    <citation type="submission" date="2023-10" db="EMBL/GenBank/DDBJ databases">
        <title>The first scallop-associated chemosynthetic bacterial symbiont.</title>
        <authorList>
            <person name="Lin Y.-T."/>
            <person name="Sun J."/>
            <person name="Ip J.C.-H."/>
            <person name="He X."/>
            <person name="Gao Z.-M."/>
            <person name="Perez M."/>
            <person name="Xu T."/>
            <person name="Qian P.-Y."/>
            <person name="Qiu J.-W."/>
        </authorList>
    </citation>
    <scope>NUCLEOTIDE SEQUENCE</scope>
    <source>
        <strain evidence="7">Gill1</strain>
    </source>
</reference>
<dbReference type="PANTHER" id="PTHR37482:SF1">
    <property type="entry name" value="OUTER MEMBRANE PROTEIN ASSEMBLY FACTOR BAME"/>
    <property type="match status" value="1"/>
</dbReference>